<sequence length="509" mass="57848">MAEQKHSPKFKRVSSIEMEDDPDFARAWNVDRSRRASLSLEDAVRDIAVRHHREFLEQCKTEYFKKEPTTGTIDGETSSKPTTKAKSTKATASAATISAKAKSTKRTTSAAKISVGKQKLSHPRCTRKLTPESSDCSLSSIAEESLTSSSSYISTEEEGPEGDELLSPIIQSPMSTEFEFPQDHRDGGNAYDVTEIPEKQVKIDTLKEAYIIRILHHIDPSDLINLAQTSMFFKRCVDSYVQANTLFFSRYFKITSPNDEFFRQFGHVAKQIVVDCAAVSNSEWAKEELHVLTPIAEKCDKNLESLVLKNVRENLYNLKRKDAQFLGAFFGKLKKMAIVDCDLRGWDDITRTADLQMEVLLLEFFKQNSWHEYIKRYPMLKALRCNGIFPHELITSNKTLENISIHSESLTKANIKTIRRMENLKYLTIDISGSRRVGAIISPDFVELAKIPNLKYLFLKTSAFNLIPRVFDDNINAFDLARLLANEEAPVCINYNSFTKHIHAHDIVV</sequence>
<accession>A0A9Q0MQG6</accession>
<dbReference type="SUPFAM" id="SSF52047">
    <property type="entry name" value="RNI-like"/>
    <property type="match status" value="1"/>
</dbReference>
<gene>
    <name evidence="2" type="ORF">Bhyg_14633</name>
</gene>
<feature type="compositionally biased region" description="Low complexity" evidence="1">
    <location>
        <begin position="78"/>
        <end position="114"/>
    </location>
</feature>
<organism evidence="2 3">
    <name type="scientific">Pseudolycoriella hygida</name>
    <dbReference type="NCBI Taxonomy" id="35572"/>
    <lineage>
        <taxon>Eukaryota</taxon>
        <taxon>Metazoa</taxon>
        <taxon>Ecdysozoa</taxon>
        <taxon>Arthropoda</taxon>
        <taxon>Hexapoda</taxon>
        <taxon>Insecta</taxon>
        <taxon>Pterygota</taxon>
        <taxon>Neoptera</taxon>
        <taxon>Endopterygota</taxon>
        <taxon>Diptera</taxon>
        <taxon>Nematocera</taxon>
        <taxon>Sciaroidea</taxon>
        <taxon>Sciaridae</taxon>
        <taxon>Pseudolycoriella</taxon>
    </lineage>
</organism>
<dbReference type="Gene3D" id="3.80.10.10">
    <property type="entry name" value="Ribonuclease Inhibitor"/>
    <property type="match status" value="1"/>
</dbReference>
<evidence type="ECO:0008006" key="4">
    <source>
        <dbReference type="Google" id="ProtNLM"/>
    </source>
</evidence>
<evidence type="ECO:0000313" key="3">
    <source>
        <dbReference type="Proteomes" id="UP001151699"/>
    </source>
</evidence>
<comment type="caution">
    <text evidence="2">The sequence shown here is derived from an EMBL/GenBank/DDBJ whole genome shotgun (WGS) entry which is preliminary data.</text>
</comment>
<evidence type="ECO:0000256" key="1">
    <source>
        <dbReference type="SAM" id="MobiDB-lite"/>
    </source>
</evidence>
<protein>
    <recommendedName>
        <fullName evidence="4">F-box domain-containing protein</fullName>
    </recommendedName>
</protein>
<dbReference type="EMBL" id="WJQU01000004">
    <property type="protein sequence ID" value="KAJ6636046.1"/>
    <property type="molecule type" value="Genomic_DNA"/>
</dbReference>
<dbReference type="AlphaFoldDB" id="A0A9Q0MQG6"/>
<feature type="compositionally biased region" description="Low complexity" evidence="1">
    <location>
        <begin position="137"/>
        <end position="154"/>
    </location>
</feature>
<feature type="region of interest" description="Disordered" evidence="1">
    <location>
        <begin position="68"/>
        <end position="167"/>
    </location>
</feature>
<feature type="non-terminal residue" evidence="2">
    <location>
        <position position="509"/>
    </location>
</feature>
<dbReference type="Proteomes" id="UP001151699">
    <property type="component" value="Chromosome C"/>
</dbReference>
<evidence type="ECO:0000313" key="2">
    <source>
        <dbReference type="EMBL" id="KAJ6636046.1"/>
    </source>
</evidence>
<feature type="compositionally biased region" description="Acidic residues" evidence="1">
    <location>
        <begin position="155"/>
        <end position="164"/>
    </location>
</feature>
<keyword evidence="3" id="KW-1185">Reference proteome</keyword>
<dbReference type="InterPro" id="IPR032675">
    <property type="entry name" value="LRR_dom_sf"/>
</dbReference>
<proteinExistence type="predicted"/>
<name>A0A9Q0MQG6_9DIPT</name>
<reference evidence="2" key="1">
    <citation type="submission" date="2022-07" db="EMBL/GenBank/DDBJ databases">
        <authorList>
            <person name="Trinca V."/>
            <person name="Uliana J.V.C."/>
            <person name="Torres T.T."/>
            <person name="Ward R.J."/>
            <person name="Monesi N."/>
        </authorList>
    </citation>
    <scope>NUCLEOTIDE SEQUENCE</scope>
    <source>
        <strain evidence="2">HSMRA1968</strain>
        <tissue evidence="2">Whole embryos</tissue>
    </source>
</reference>